<dbReference type="GO" id="GO:0035091">
    <property type="term" value="F:phosphatidylinositol binding"/>
    <property type="evidence" value="ECO:0007669"/>
    <property type="project" value="InterPro"/>
</dbReference>
<dbReference type="GO" id="GO:0030479">
    <property type="term" value="C:actin cortical patch"/>
    <property type="evidence" value="ECO:0007669"/>
    <property type="project" value="TreeGrafter"/>
</dbReference>
<dbReference type="OrthoDB" id="10255964at2759"/>
<keyword evidence="4" id="KW-1185">Reference proteome</keyword>
<dbReference type="GO" id="GO:0007015">
    <property type="term" value="P:actin filament organization"/>
    <property type="evidence" value="ECO:0007669"/>
    <property type="project" value="InterPro"/>
</dbReference>
<evidence type="ECO:0000259" key="2">
    <source>
        <dbReference type="PROSITE" id="PS50179"/>
    </source>
</evidence>
<feature type="region of interest" description="Disordered" evidence="1">
    <location>
        <begin position="725"/>
        <end position="777"/>
    </location>
</feature>
<dbReference type="PROSITE" id="PS50179">
    <property type="entry name" value="VHS"/>
    <property type="match status" value="1"/>
</dbReference>
<feature type="domain" description="VHS" evidence="2">
    <location>
        <begin position="92"/>
        <end position="203"/>
    </location>
</feature>
<organism evidence="3 4">
    <name type="scientific">Tilletiaria anomala (strain ATCC 24038 / CBS 436.72 / UBC 951)</name>
    <dbReference type="NCBI Taxonomy" id="1037660"/>
    <lineage>
        <taxon>Eukaryota</taxon>
        <taxon>Fungi</taxon>
        <taxon>Dikarya</taxon>
        <taxon>Basidiomycota</taxon>
        <taxon>Ustilaginomycotina</taxon>
        <taxon>Exobasidiomycetes</taxon>
        <taxon>Georgefischeriales</taxon>
        <taxon>Tilletiariaceae</taxon>
        <taxon>Tilletiaria</taxon>
    </lineage>
</organism>
<reference evidence="3 4" key="1">
    <citation type="submission" date="2014-05" db="EMBL/GenBank/DDBJ databases">
        <title>Draft genome sequence of a rare smut relative, Tilletiaria anomala UBC 951.</title>
        <authorList>
            <consortium name="DOE Joint Genome Institute"/>
            <person name="Toome M."/>
            <person name="Kuo A."/>
            <person name="Henrissat B."/>
            <person name="Lipzen A."/>
            <person name="Tritt A."/>
            <person name="Yoshinaga Y."/>
            <person name="Zane M."/>
            <person name="Barry K."/>
            <person name="Grigoriev I.V."/>
            <person name="Spatafora J.W."/>
            <person name="Aimea M.C."/>
        </authorList>
    </citation>
    <scope>NUCLEOTIDE SEQUENCE [LARGE SCALE GENOMIC DNA]</scope>
    <source>
        <strain evidence="3 4">UBC 951</strain>
    </source>
</reference>
<protein>
    <recommendedName>
        <fullName evidence="2">VHS domain-containing protein</fullName>
    </recommendedName>
</protein>
<dbReference type="Pfam" id="PF00790">
    <property type="entry name" value="VHS"/>
    <property type="match status" value="1"/>
</dbReference>
<dbReference type="AlphaFoldDB" id="A0A066W2L5"/>
<dbReference type="InterPro" id="IPR008942">
    <property type="entry name" value="ENTH_VHS"/>
</dbReference>
<feature type="compositionally biased region" description="Polar residues" evidence="1">
    <location>
        <begin position="499"/>
        <end position="511"/>
    </location>
</feature>
<dbReference type="HOGENOM" id="CLU_354188_0_0_1"/>
<feature type="compositionally biased region" description="Basic residues" evidence="1">
    <location>
        <begin position="10"/>
        <end position="20"/>
    </location>
</feature>
<dbReference type="PANTHER" id="PTHR47789">
    <property type="entry name" value="LAS SEVENTEEN-BINDING PROTEIN 5"/>
    <property type="match status" value="1"/>
</dbReference>
<feature type="region of interest" description="Disordered" evidence="1">
    <location>
        <begin position="495"/>
        <end position="547"/>
    </location>
</feature>
<dbReference type="Proteomes" id="UP000027361">
    <property type="component" value="Unassembled WGS sequence"/>
</dbReference>
<dbReference type="GO" id="GO:0051666">
    <property type="term" value="P:actin cortical patch localization"/>
    <property type="evidence" value="ECO:0007669"/>
    <property type="project" value="TreeGrafter"/>
</dbReference>
<feature type="region of interest" description="Disordered" evidence="1">
    <location>
        <begin position="598"/>
        <end position="628"/>
    </location>
</feature>
<dbReference type="InterPro" id="IPR045007">
    <property type="entry name" value="LSB5"/>
</dbReference>
<sequence length="793" mass="86523">MSETLEQHQSRSRRMLRLRSSKLAGQSPSKDKEKEKDEEEAKAKDKSFEKEGGKGKDKDKAEENRVGPEEKGIVEVTAKIGWLCANEGKPFEWAYMLSLARALSRSESASKEAARALRKEFKYAMPDAQKRAARVWAILALNASDYFRLQIATKRFLEVVDDIIKSSKTPPPVKGGVLNALSVLAYEFHTDKELSSITKLYNKHRPPDKPINGEGLNIQSKEFKPPPDASLRIVRRQARPQQPVIAQQQIIPREVDIRKLHEECSIAVHNSQLLVDALTADPSQPELITEFSDKLRLSQEFLLAQIPWASAEAEKARDDAAQAHVQHVHEDADPSAGERVLTDEEELLGDLLDANEHMNKAMMLLRTKHRDLALADHAVRFTFHEVNSRSAPQFFQSHNEQLRQVGVLSSPQAQLQLQQQEQEQEQEEALSDQHVDSALFEALVHDDRYRDATSQPSLTGHDRAGSQNFSLPSGFLDFTSSAQAPATVPALTPAEGLAPTQSVGDSVQPVYSSGSLSTSHGLLPLQTMPTPQQPFPADHQPSANVVAARASPWATDTFVPGQQSHDYGQIRSTCNEQGYADVSIGALSVAPPAVPVYRGGPRPFPGSTPSANPAPLTSSTLQSQAASQSLAAPYELQAVPSQELYREQPHMNPIMQTVLPSGNTGMELGHSPASRPPPLPPISTDVPAGAPSVASPTASDESSIIETPLYPSEKALGKRRAISICADSNDSRSGTQEKPQPHTHPRPPQPYPYNGGSAGSAGGAPPEPFRDNAYMDFLRSRPMPPIIAGATQT</sequence>
<evidence type="ECO:0000313" key="4">
    <source>
        <dbReference type="Proteomes" id="UP000027361"/>
    </source>
</evidence>
<feature type="region of interest" description="Disordered" evidence="1">
    <location>
        <begin position="661"/>
        <end position="704"/>
    </location>
</feature>
<dbReference type="EMBL" id="JMSN01000027">
    <property type="protein sequence ID" value="KDN47946.1"/>
    <property type="molecule type" value="Genomic_DNA"/>
</dbReference>
<evidence type="ECO:0000313" key="3">
    <source>
        <dbReference type="EMBL" id="KDN47946.1"/>
    </source>
</evidence>
<dbReference type="RefSeq" id="XP_013243965.1">
    <property type="nucleotide sequence ID" value="XM_013388511.1"/>
</dbReference>
<dbReference type="SUPFAM" id="SSF89009">
    <property type="entry name" value="GAT-like domain"/>
    <property type="match status" value="1"/>
</dbReference>
<dbReference type="SUPFAM" id="SSF48464">
    <property type="entry name" value="ENTH/VHS domain"/>
    <property type="match status" value="1"/>
</dbReference>
<accession>A0A066W2L5</accession>
<dbReference type="GO" id="GO:0006897">
    <property type="term" value="P:endocytosis"/>
    <property type="evidence" value="ECO:0007669"/>
    <property type="project" value="InterPro"/>
</dbReference>
<proteinExistence type="predicted"/>
<dbReference type="GeneID" id="25267920"/>
<dbReference type="GO" id="GO:0007034">
    <property type="term" value="P:vacuolar transport"/>
    <property type="evidence" value="ECO:0007669"/>
    <property type="project" value="UniProtKB-ARBA"/>
</dbReference>
<feature type="compositionally biased region" description="Low complexity" evidence="1">
    <location>
        <begin position="512"/>
        <end position="530"/>
    </location>
</feature>
<dbReference type="GO" id="GO:0043130">
    <property type="term" value="F:ubiquitin binding"/>
    <property type="evidence" value="ECO:0007669"/>
    <property type="project" value="InterPro"/>
</dbReference>
<feature type="compositionally biased region" description="Polar residues" evidence="1">
    <location>
        <begin position="694"/>
        <end position="704"/>
    </location>
</feature>
<dbReference type="PANTHER" id="PTHR47789:SF2">
    <property type="entry name" value="VHS DOMAIN-CONTAINING PROTEIN"/>
    <property type="match status" value="1"/>
</dbReference>
<name>A0A066W2L5_TILAU</name>
<dbReference type="InParanoid" id="A0A066W2L5"/>
<dbReference type="Gene3D" id="1.25.40.90">
    <property type="match status" value="1"/>
</dbReference>
<evidence type="ECO:0000256" key="1">
    <source>
        <dbReference type="SAM" id="MobiDB-lite"/>
    </source>
</evidence>
<feature type="compositionally biased region" description="Low complexity" evidence="1">
    <location>
        <begin position="616"/>
        <end position="628"/>
    </location>
</feature>
<dbReference type="CDD" id="cd16980">
    <property type="entry name" value="VHS_Lsb5"/>
    <property type="match status" value="1"/>
</dbReference>
<feature type="compositionally biased region" description="Basic and acidic residues" evidence="1">
    <location>
        <begin position="29"/>
        <end position="68"/>
    </location>
</feature>
<feature type="region of interest" description="Disordered" evidence="1">
    <location>
        <begin position="1"/>
        <end position="68"/>
    </location>
</feature>
<dbReference type="STRING" id="1037660.A0A066W2L5"/>
<comment type="caution">
    <text evidence="3">The sequence shown here is derived from an EMBL/GenBank/DDBJ whole genome shotgun (WGS) entry which is preliminary data.</text>
</comment>
<gene>
    <name evidence="3" type="ORF">K437DRAFT_89843</name>
</gene>
<dbReference type="InterPro" id="IPR002014">
    <property type="entry name" value="VHS_dom"/>
</dbReference>
<dbReference type="SMART" id="SM00288">
    <property type="entry name" value="VHS"/>
    <property type="match status" value="1"/>
</dbReference>
<feature type="compositionally biased region" description="Polar residues" evidence="1">
    <location>
        <begin position="726"/>
        <end position="738"/>
    </location>
</feature>